<evidence type="ECO:0000313" key="22">
    <source>
        <dbReference type="Proteomes" id="UP000244655"/>
    </source>
</evidence>
<keyword evidence="12 16" id="KW-0238">DNA-binding</keyword>
<keyword evidence="4 16" id="KW-0808">Transferase</keyword>
<dbReference type="NCBIfam" id="NF004397">
    <property type="entry name" value="PRK05755.1"/>
    <property type="match status" value="1"/>
</dbReference>
<evidence type="ECO:0000256" key="8">
    <source>
        <dbReference type="ARBA" id="ARBA00022763"/>
    </source>
</evidence>
<dbReference type="GO" id="GO:0006261">
    <property type="term" value="P:DNA-templated DNA replication"/>
    <property type="evidence" value="ECO:0007669"/>
    <property type="project" value="UniProtKB-UniRule"/>
</dbReference>
<dbReference type="InterPro" id="IPR001098">
    <property type="entry name" value="DNA-dir_DNA_pol_A_palm_dom"/>
</dbReference>
<dbReference type="GO" id="GO:0003677">
    <property type="term" value="F:DNA binding"/>
    <property type="evidence" value="ECO:0007669"/>
    <property type="project" value="UniProtKB-UniRule"/>
</dbReference>
<organism evidence="21 22">
    <name type="scientific">Candidatus Borreliella tachyglossi</name>
    <dbReference type="NCBI Taxonomy" id="1964448"/>
    <lineage>
        <taxon>Bacteria</taxon>
        <taxon>Pseudomonadati</taxon>
        <taxon>Spirochaetota</taxon>
        <taxon>Spirochaetia</taxon>
        <taxon>Spirochaetales</taxon>
        <taxon>Borreliaceae</taxon>
        <taxon>Borreliella</taxon>
    </lineage>
</organism>
<keyword evidence="9 16" id="KW-0378">Hydrolase</keyword>
<dbReference type="FunFam" id="1.10.150.20:FF:000003">
    <property type="entry name" value="DNA polymerase I"/>
    <property type="match status" value="1"/>
</dbReference>
<evidence type="ECO:0000256" key="3">
    <source>
        <dbReference type="ARBA" id="ARBA00020311"/>
    </source>
</evidence>
<keyword evidence="13 16" id="KW-0234">DNA repair</keyword>
<feature type="domain" description="DNA-directed DNA polymerase family A palm" evidence="20">
    <location>
        <begin position="680"/>
        <end position="886"/>
    </location>
</feature>
<keyword evidence="5 16" id="KW-0548">Nucleotidyltransferase</keyword>
<dbReference type="CDD" id="cd06139">
    <property type="entry name" value="DNA_polA_I_Ecoli_like_exo"/>
    <property type="match status" value="1"/>
</dbReference>
<evidence type="ECO:0000256" key="7">
    <source>
        <dbReference type="ARBA" id="ARBA00022722"/>
    </source>
</evidence>
<dbReference type="EMBL" id="CP025785">
    <property type="protein sequence ID" value="AWG42915.1"/>
    <property type="molecule type" value="Genomic_DNA"/>
</dbReference>
<dbReference type="SMART" id="SM00479">
    <property type="entry name" value="EXOIII"/>
    <property type="match status" value="1"/>
</dbReference>
<keyword evidence="10 16" id="KW-0269">Exonuclease</keyword>
<dbReference type="GO" id="GO:0008408">
    <property type="term" value="F:3'-5' exonuclease activity"/>
    <property type="evidence" value="ECO:0007669"/>
    <property type="project" value="UniProtKB-UniRule"/>
</dbReference>
<dbReference type="OrthoDB" id="9806424at2"/>
<evidence type="ECO:0000256" key="11">
    <source>
        <dbReference type="ARBA" id="ARBA00022932"/>
    </source>
</evidence>
<dbReference type="InterPro" id="IPR018320">
    <property type="entry name" value="DNA_polymerase_1"/>
</dbReference>
<reference evidence="21 22" key="1">
    <citation type="submission" date="2018-01" db="EMBL/GenBank/DDBJ databases">
        <title>Genome sequence of Borrelia tachyglossi.</title>
        <authorList>
            <person name="Gofton A.W."/>
        </authorList>
    </citation>
    <scope>NUCLEOTIDE SEQUENCE [LARGE SCALE GENOMIC DNA]</scope>
    <source>
        <strain evidence="21 22">Bc-F10-1268</strain>
    </source>
</reference>
<comment type="catalytic activity">
    <reaction evidence="14 16">
        <text>DNA(n) + a 2'-deoxyribonucleoside 5'-triphosphate = DNA(n+1) + diphosphate</text>
        <dbReference type="Rhea" id="RHEA:22508"/>
        <dbReference type="Rhea" id="RHEA-COMP:17339"/>
        <dbReference type="Rhea" id="RHEA-COMP:17340"/>
        <dbReference type="ChEBI" id="CHEBI:33019"/>
        <dbReference type="ChEBI" id="CHEBI:61560"/>
        <dbReference type="ChEBI" id="CHEBI:173112"/>
        <dbReference type="EC" id="2.7.7.7"/>
    </reaction>
</comment>
<evidence type="ECO:0000256" key="14">
    <source>
        <dbReference type="ARBA" id="ARBA00049244"/>
    </source>
</evidence>
<dbReference type="InterPro" id="IPR002298">
    <property type="entry name" value="DNA_polymerase_A"/>
</dbReference>
<dbReference type="CDD" id="cd09859">
    <property type="entry name" value="PIN_53EXO"/>
    <property type="match status" value="1"/>
</dbReference>
<dbReference type="InterPro" id="IPR036279">
    <property type="entry name" value="5-3_exonuclease_C_sf"/>
</dbReference>
<evidence type="ECO:0000313" key="21">
    <source>
        <dbReference type="EMBL" id="AWG42915.1"/>
    </source>
</evidence>
<feature type="domain" description="Exonuclease" evidence="19">
    <location>
        <begin position="355"/>
        <end position="515"/>
    </location>
</feature>
<dbReference type="Pfam" id="PF01612">
    <property type="entry name" value="DNA_pol_A_exo1"/>
    <property type="match status" value="1"/>
</dbReference>
<gene>
    <name evidence="16 21" type="primary">polA</name>
    <name evidence="21" type="ORF">CR532_02870</name>
</gene>
<dbReference type="GO" id="GO:0003887">
    <property type="term" value="F:DNA-directed DNA polymerase activity"/>
    <property type="evidence" value="ECO:0007669"/>
    <property type="project" value="UniProtKB-UniRule"/>
</dbReference>
<dbReference type="Pfam" id="PF02739">
    <property type="entry name" value="5_3_exonuc_N"/>
    <property type="match status" value="1"/>
</dbReference>
<dbReference type="EC" id="2.7.7.7" evidence="2 15"/>
<evidence type="ECO:0000256" key="4">
    <source>
        <dbReference type="ARBA" id="ARBA00022679"/>
    </source>
</evidence>
<evidence type="ECO:0000256" key="9">
    <source>
        <dbReference type="ARBA" id="ARBA00022801"/>
    </source>
</evidence>
<dbReference type="InterPro" id="IPR029060">
    <property type="entry name" value="PIN-like_dom_sf"/>
</dbReference>
<dbReference type="InterPro" id="IPR036397">
    <property type="entry name" value="RNaseH_sf"/>
</dbReference>
<dbReference type="PRINTS" id="PR00868">
    <property type="entry name" value="DNAPOLI"/>
</dbReference>
<dbReference type="CDD" id="cd09898">
    <property type="entry name" value="H3TH_53EXO"/>
    <property type="match status" value="1"/>
</dbReference>
<evidence type="ECO:0000259" key="17">
    <source>
        <dbReference type="SMART" id="SM00474"/>
    </source>
</evidence>
<dbReference type="Gene3D" id="3.40.50.1010">
    <property type="entry name" value="5'-nuclease"/>
    <property type="match status" value="1"/>
</dbReference>
<dbReference type="Pfam" id="PF00476">
    <property type="entry name" value="DNA_pol_A"/>
    <property type="match status" value="1"/>
</dbReference>
<sequence length="923" mass="107380">MKTIYLIDALNIIFRSYHVMKNNPLINRNGENTNAFIGFFKTLFFIIKDKKPESLIVNFDSETQTFRKQKHPSYKATRDAPPDDLIPQIYWIKEGLMKANIPMFEIQGYEADDLIASFSKKAEANNYLSYIISPDKDLLQMMSDQTKILKLENGNFIEMDNDYVIKKFGVNKSQIKDYLSIVGDRSDNIPGVKGIGEKGAVKLLSEFKTLNGIYENLDSIQQTYKEILIREKENAFLSYELVSLVEDLELPDLEEFKLENLKEDIIPLFEEHSATTLIHSYKKDILKKSPINPAQISLFQDNIPNINKSDLEILKTIDPLKSNTLKTIQEENIKYETIVTKERLDSLIETLKAEKYVAIDTETTSLDVYKAKIIGIAVSFKEFEGYYIPIDNKEKNFIEKKYIIQKFNEFFKVVPKLIGQNYKFDYKILKNNGFTVIPPYFDTMIAAYIIDSNTKVSLDFLAEKYLKHQNIKYDEIVGQNRSLRNVPLEIVSNYAVEDADITLRLFKIFTKKLKKDNLESLMTDIEMPFNDVLTEMEETGIYLDREYLREYGCELDKELNLIEEQIIKSIGIEFNLNSTKQLYEILFENLNLEIPQDAKKDSTDITVLETIKDQHEAIEKLIQYRHLSKLKNTYTDNLIDLINKKTNKIHTNFLQTRTATGRISSTTPNLQNIPIKDERGRKIREAFRPEQGNIFISSDYSQIELVILAHLSEDEELIKAFQTQKDIHAETASQLFKIDKDQVTPYLRRVAKSINFGIIYKMSDFRLAKELSIKREEAKKFIDSYFKLYSKIEPFMTNQINFVRKNGYSETLLKRRRYIKEINSKNYSERSGAERIAINSTIQGSAADIMKIAMIKVFNEFKSKNLKSKILLQVHDEMLIESPEQECDEAKKIIKEMMENAYPLKLPLRANIETGKSWGEMHI</sequence>
<dbReference type="SMART" id="SM00482">
    <property type="entry name" value="POLAc"/>
    <property type="match status" value="1"/>
</dbReference>
<keyword evidence="22" id="KW-1185">Reference proteome</keyword>
<evidence type="ECO:0000259" key="20">
    <source>
        <dbReference type="SMART" id="SM00482"/>
    </source>
</evidence>
<dbReference type="InterPro" id="IPR043502">
    <property type="entry name" value="DNA/RNA_pol_sf"/>
</dbReference>
<dbReference type="InterPro" id="IPR008918">
    <property type="entry name" value="HhH2"/>
</dbReference>
<protein>
    <recommendedName>
        <fullName evidence="3 15">DNA polymerase I</fullName>
        <ecNumber evidence="2 15">2.7.7.7</ecNumber>
    </recommendedName>
</protein>
<evidence type="ECO:0000259" key="19">
    <source>
        <dbReference type="SMART" id="SM00479"/>
    </source>
</evidence>
<dbReference type="SMART" id="SM00475">
    <property type="entry name" value="53EXOc"/>
    <property type="match status" value="1"/>
</dbReference>
<dbReference type="AlphaFoldDB" id="A0A2S1LXC5"/>
<dbReference type="Gene3D" id="1.20.1060.10">
    <property type="entry name" value="Taq DNA Polymerase, Chain T, domain 4"/>
    <property type="match status" value="1"/>
</dbReference>
<accession>A0A2S1LXC5</accession>
<dbReference type="PANTHER" id="PTHR10133">
    <property type="entry name" value="DNA POLYMERASE I"/>
    <property type="match status" value="1"/>
</dbReference>
<evidence type="ECO:0000256" key="1">
    <source>
        <dbReference type="ARBA" id="ARBA00007705"/>
    </source>
</evidence>
<proteinExistence type="inferred from homology"/>
<dbReference type="SUPFAM" id="SSF53098">
    <property type="entry name" value="Ribonuclease H-like"/>
    <property type="match status" value="1"/>
</dbReference>
<dbReference type="SMART" id="SM00474">
    <property type="entry name" value="35EXOc"/>
    <property type="match status" value="1"/>
</dbReference>
<dbReference type="SUPFAM" id="SSF47807">
    <property type="entry name" value="5' to 3' exonuclease, C-terminal subdomain"/>
    <property type="match status" value="1"/>
</dbReference>
<dbReference type="GO" id="GO:0008409">
    <property type="term" value="F:5'-3' exonuclease activity"/>
    <property type="evidence" value="ECO:0007669"/>
    <property type="project" value="UniProtKB-UniRule"/>
</dbReference>
<evidence type="ECO:0000256" key="6">
    <source>
        <dbReference type="ARBA" id="ARBA00022705"/>
    </source>
</evidence>
<comment type="function">
    <text evidence="16">In addition to polymerase activity, this DNA polymerase exhibits 3'-5' and 5'-3' exonuclease activity.</text>
</comment>
<dbReference type="InterPro" id="IPR013520">
    <property type="entry name" value="Ribonucl_H"/>
</dbReference>
<dbReference type="Gene3D" id="3.30.70.370">
    <property type="match status" value="1"/>
</dbReference>
<feature type="domain" description="3'-5' exonuclease" evidence="17">
    <location>
        <begin position="335"/>
        <end position="514"/>
    </location>
</feature>
<dbReference type="GO" id="GO:0006302">
    <property type="term" value="P:double-strand break repair"/>
    <property type="evidence" value="ECO:0007669"/>
    <property type="project" value="TreeGrafter"/>
</dbReference>
<dbReference type="PANTHER" id="PTHR10133:SF27">
    <property type="entry name" value="DNA POLYMERASE NU"/>
    <property type="match status" value="1"/>
</dbReference>
<dbReference type="SMART" id="SM00279">
    <property type="entry name" value="HhH2"/>
    <property type="match status" value="1"/>
</dbReference>
<evidence type="ECO:0000256" key="15">
    <source>
        <dbReference type="NCBIfam" id="TIGR00593"/>
    </source>
</evidence>
<dbReference type="InterPro" id="IPR012337">
    <property type="entry name" value="RNaseH-like_sf"/>
</dbReference>
<dbReference type="Gene3D" id="3.30.420.10">
    <property type="entry name" value="Ribonuclease H-like superfamily/Ribonuclease H"/>
    <property type="match status" value="1"/>
</dbReference>
<dbReference type="InterPro" id="IPR019760">
    <property type="entry name" value="DNA-dir_DNA_pol_A_CS"/>
</dbReference>
<dbReference type="FunFam" id="1.10.150.20:FF:000002">
    <property type="entry name" value="DNA polymerase I"/>
    <property type="match status" value="1"/>
</dbReference>
<evidence type="ECO:0000256" key="16">
    <source>
        <dbReference type="RuleBase" id="RU004460"/>
    </source>
</evidence>
<dbReference type="PROSITE" id="PS00447">
    <property type="entry name" value="DNA_POLYMERASE_A"/>
    <property type="match status" value="1"/>
</dbReference>
<dbReference type="SUPFAM" id="SSF56672">
    <property type="entry name" value="DNA/RNA polymerases"/>
    <property type="match status" value="1"/>
</dbReference>
<dbReference type="Pfam" id="PF01367">
    <property type="entry name" value="5_3_exonuc"/>
    <property type="match status" value="1"/>
</dbReference>
<dbReference type="InterPro" id="IPR002421">
    <property type="entry name" value="5-3_exonuclease"/>
</dbReference>
<dbReference type="SUPFAM" id="SSF88723">
    <property type="entry name" value="PIN domain-like"/>
    <property type="match status" value="1"/>
</dbReference>
<comment type="similarity">
    <text evidence="1 16">Belongs to the DNA polymerase type-A family.</text>
</comment>
<dbReference type="InterPro" id="IPR020045">
    <property type="entry name" value="DNA_polI_H3TH"/>
</dbReference>
<evidence type="ECO:0000256" key="2">
    <source>
        <dbReference type="ARBA" id="ARBA00012417"/>
    </source>
</evidence>
<keyword evidence="6 16" id="KW-0235">DNA replication</keyword>
<dbReference type="InterPro" id="IPR002562">
    <property type="entry name" value="3'-5'_exonuclease_dom"/>
</dbReference>
<feature type="domain" description="5'-3' exonuclease" evidence="18">
    <location>
        <begin position="1"/>
        <end position="259"/>
    </location>
</feature>
<evidence type="ECO:0000256" key="12">
    <source>
        <dbReference type="ARBA" id="ARBA00023125"/>
    </source>
</evidence>
<dbReference type="RefSeq" id="WP_108729315.1">
    <property type="nucleotide sequence ID" value="NZ_CP025785.1"/>
</dbReference>
<keyword evidence="11 16" id="KW-0239">DNA-directed DNA polymerase</keyword>
<evidence type="ECO:0000256" key="13">
    <source>
        <dbReference type="ARBA" id="ARBA00023204"/>
    </source>
</evidence>
<dbReference type="NCBIfam" id="TIGR00593">
    <property type="entry name" value="pola"/>
    <property type="match status" value="1"/>
</dbReference>
<dbReference type="Gene3D" id="1.10.150.20">
    <property type="entry name" value="5' to 3' exonuclease, C-terminal subdomain"/>
    <property type="match status" value="2"/>
</dbReference>
<evidence type="ECO:0000256" key="10">
    <source>
        <dbReference type="ARBA" id="ARBA00022839"/>
    </source>
</evidence>
<dbReference type="CDD" id="cd08637">
    <property type="entry name" value="DNA_pol_A_pol_I_C"/>
    <property type="match status" value="1"/>
</dbReference>
<keyword evidence="7" id="KW-0540">Nuclease</keyword>
<dbReference type="Proteomes" id="UP000244655">
    <property type="component" value="Chromosome"/>
</dbReference>
<dbReference type="InterPro" id="IPR020046">
    <property type="entry name" value="5-3_exonucl_a-hlix_arch_N"/>
</dbReference>
<evidence type="ECO:0000259" key="18">
    <source>
        <dbReference type="SMART" id="SM00475"/>
    </source>
</evidence>
<keyword evidence="8 16" id="KW-0227">DNA damage</keyword>
<name>A0A2S1LXC5_9SPIR</name>
<evidence type="ECO:0000256" key="5">
    <source>
        <dbReference type="ARBA" id="ARBA00022695"/>
    </source>
</evidence>